<protein>
    <submittedName>
        <fullName evidence="7">Neutral zinc metallopeptidase</fullName>
    </submittedName>
</protein>
<evidence type="ECO:0000256" key="3">
    <source>
        <dbReference type="ARBA" id="ARBA00022989"/>
    </source>
</evidence>
<evidence type="ECO:0000256" key="1">
    <source>
        <dbReference type="ARBA" id="ARBA00004167"/>
    </source>
</evidence>
<keyword evidence="4 6" id="KW-0472">Membrane</keyword>
<evidence type="ECO:0000313" key="7">
    <source>
        <dbReference type="EMBL" id="GAA0769142.1"/>
    </source>
</evidence>
<feature type="region of interest" description="Disordered" evidence="5">
    <location>
        <begin position="1"/>
        <end position="25"/>
    </location>
</feature>
<feature type="region of interest" description="Disordered" evidence="5">
    <location>
        <begin position="62"/>
        <end position="87"/>
    </location>
</feature>
<evidence type="ECO:0000256" key="2">
    <source>
        <dbReference type="ARBA" id="ARBA00022692"/>
    </source>
</evidence>
<feature type="transmembrane region" description="Helical" evidence="6">
    <location>
        <begin position="34"/>
        <end position="52"/>
    </location>
</feature>
<keyword evidence="3 6" id="KW-1133">Transmembrane helix</keyword>
<name>A0ABN1KKG7_9BURK</name>
<gene>
    <name evidence="7" type="ORF">GCM10009107_59680</name>
</gene>
<reference evidence="7 8" key="1">
    <citation type="journal article" date="2019" name="Int. J. Syst. Evol. Microbiol.">
        <title>The Global Catalogue of Microorganisms (GCM) 10K type strain sequencing project: providing services to taxonomists for standard genome sequencing and annotation.</title>
        <authorList>
            <consortium name="The Broad Institute Genomics Platform"/>
            <consortium name="The Broad Institute Genome Sequencing Center for Infectious Disease"/>
            <person name="Wu L."/>
            <person name="Ma J."/>
        </authorList>
    </citation>
    <scope>NUCLEOTIDE SEQUENCE [LARGE SCALE GENOMIC DNA]</scope>
    <source>
        <strain evidence="7 8">JCM 15503</strain>
    </source>
</reference>
<accession>A0ABN1KKG7</accession>
<evidence type="ECO:0000256" key="5">
    <source>
        <dbReference type="SAM" id="MobiDB-lite"/>
    </source>
</evidence>
<dbReference type="InterPro" id="IPR007343">
    <property type="entry name" value="Uncharacterised_pept_Zn_put"/>
</dbReference>
<dbReference type="EMBL" id="BAAAEW010000047">
    <property type="protein sequence ID" value="GAA0769142.1"/>
    <property type="molecule type" value="Genomic_DNA"/>
</dbReference>
<evidence type="ECO:0000256" key="6">
    <source>
        <dbReference type="SAM" id="Phobius"/>
    </source>
</evidence>
<dbReference type="PANTHER" id="PTHR30168:SF0">
    <property type="entry name" value="INNER MEMBRANE PROTEIN"/>
    <property type="match status" value="1"/>
</dbReference>
<sequence>MEWERGRRSDNVVEADDDGGNGGGGGFRVGGGTGLGIGGVAVVLVISLFTGINPLQLLGQMSGGGSVQHQAPPPREAHTSPAAKNPQTEFVRAILGDTEDTWGAIFRASGKQYRDPTLVLFNGGVNSACGYAQSAVGPFYCPGDQRVYLDLSFFHDMETRFAASGDFARAYVIAHEVGHHVQRLLGTSAKVDQARQRGARMEGANGLSVRMELQADCYAGVWANNAQQRLHWLQPGDLESALRAATAIGDDRLQQQSRGHVVPDAFTHGSSAQRVKWFSTGYDKGDPGACDTFSAKQL</sequence>
<dbReference type="RefSeq" id="WP_141288066.1">
    <property type="nucleotide sequence ID" value="NZ_BAAAEW010000047.1"/>
</dbReference>
<evidence type="ECO:0000256" key="4">
    <source>
        <dbReference type="ARBA" id="ARBA00023136"/>
    </source>
</evidence>
<feature type="compositionally biased region" description="Basic and acidic residues" evidence="5">
    <location>
        <begin position="1"/>
        <end position="11"/>
    </location>
</feature>
<proteinExistence type="predicted"/>
<dbReference type="Proteomes" id="UP001500279">
    <property type="component" value="Unassembled WGS sequence"/>
</dbReference>
<dbReference type="PANTHER" id="PTHR30168">
    <property type="entry name" value="PUTATIVE MEMBRANE PROTEIN YPFJ"/>
    <property type="match status" value="1"/>
</dbReference>
<organism evidence="7 8">
    <name type="scientific">Ideonella azotifigens</name>
    <dbReference type="NCBI Taxonomy" id="513160"/>
    <lineage>
        <taxon>Bacteria</taxon>
        <taxon>Pseudomonadati</taxon>
        <taxon>Pseudomonadota</taxon>
        <taxon>Betaproteobacteria</taxon>
        <taxon>Burkholderiales</taxon>
        <taxon>Sphaerotilaceae</taxon>
        <taxon>Ideonella</taxon>
    </lineage>
</organism>
<evidence type="ECO:0000313" key="8">
    <source>
        <dbReference type="Proteomes" id="UP001500279"/>
    </source>
</evidence>
<dbReference type="Pfam" id="PF04228">
    <property type="entry name" value="Zn_peptidase"/>
    <property type="match status" value="1"/>
</dbReference>
<comment type="caution">
    <text evidence="7">The sequence shown here is derived from an EMBL/GenBank/DDBJ whole genome shotgun (WGS) entry which is preliminary data.</text>
</comment>
<keyword evidence="8" id="KW-1185">Reference proteome</keyword>
<comment type="subcellular location">
    <subcellularLocation>
        <location evidence="1">Membrane</location>
        <topology evidence="1">Single-pass membrane protein</topology>
    </subcellularLocation>
</comment>
<keyword evidence="2 6" id="KW-0812">Transmembrane</keyword>